<dbReference type="SUPFAM" id="SSF53182">
    <property type="entry name" value="Pyrrolidone carboxyl peptidase (pyroglutamate aminopeptidase)"/>
    <property type="match status" value="2"/>
</dbReference>
<evidence type="ECO:0000256" key="1">
    <source>
        <dbReference type="ARBA" id="ARBA00006641"/>
    </source>
</evidence>
<feature type="compositionally biased region" description="Acidic residues" evidence="5">
    <location>
        <begin position="962"/>
        <end position="971"/>
    </location>
</feature>
<dbReference type="InterPro" id="IPR016125">
    <property type="entry name" value="Peptidase_C15-like"/>
</dbReference>
<dbReference type="PROSITE" id="PS50013">
    <property type="entry name" value="CHROMO_2"/>
    <property type="match status" value="1"/>
</dbReference>
<evidence type="ECO:0000313" key="8">
    <source>
        <dbReference type="Proteomes" id="UP000028828"/>
    </source>
</evidence>
<dbReference type="EC" id="3.4.19.3" evidence="7"/>
<feature type="domain" description="Chromo" evidence="6">
    <location>
        <begin position="898"/>
        <end position="958"/>
    </location>
</feature>
<feature type="compositionally biased region" description="Low complexity" evidence="5">
    <location>
        <begin position="338"/>
        <end position="350"/>
    </location>
</feature>
<dbReference type="PANTHER" id="PTHR23402">
    <property type="entry name" value="PROTEASE FAMILY C15 PYROGLUTAMYL-PEPTIDASE I-RELATED"/>
    <property type="match status" value="1"/>
</dbReference>
<feature type="compositionally biased region" description="Basic and acidic residues" evidence="5">
    <location>
        <begin position="666"/>
        <end position="683"/>
    </location>
</feature>
<evidence type="ECO:0000256" key="2">
    <source>
        <dbReference type="ARBA" id="ARBA00022670"/>
    </source>
</evidence>
<evidence type="ECO:0000259" key="6">
    <source>
        <dbReference type="PROSITE" id="PS50013"/>
    </source>
</evidence>
<accession>A0A086L7B4</accession>
<feature type="region of interest" description="Disordered" evidence="5">
    <location>
        <begin position="477"/>
        <end position="527"/>
    </location>
</feature>
<feature type="region of interest" description="Disordered" evidence="5">
    <location>
        <begin position="582"/>
        <end position="642"/>
    </location>
</feature>
<feature type="region of interest" description="Disordered" evidence="5">
    <location>
        <begin position="1189"/>
        <end position="1252"/>
    </location>
</feature>
<feature type="compositionally biased region" description="Polar residues" evidence="5">
    <location>
        <begin position="449"/>
        <end position="462"/>
    </location>
</feature>
<dbReference type="Pfam" id="PF01470">
    <property type="entry name" value="Peptidase_C15"/>
    <property type="match status" value="1"/>
</dbReference>
<dbReference type="Proteomes" id="UP000028828">
    <property type="component" value="Unassembled WGS sequence"/>
</dbReference>
<feature type="compositionally biased region" description="Polar residues" evidence="5">
    <location>
        <begin position="487"/>
        <end position="496"/>
    </location>
</feature>
<feature type="region of interest" description="Disordered" evidence="5">
    <location>
        <begin position="655"/>
        <end position="683"/>
    </location>
</feature>
<dbReference type="Gene3D" id="3.40.630.20">
    <property type="entry name" value="Peptidase C15, pyroglutamyl peptidase I-like"/>
    <property type="match status" value="1"/>
</dbReference>
<feature type="compositionally biased region" description="Basic residues" evidence="5">
    <location>
        <begin position="986"/>
        <end position="1002"/>
    </location>
</feature>
<evidence type="ECO:0000256" key="4">
    <source>
        <dbReference type="ARBA" id="ARBA00022807"/>
    </source>
</evidence>
<feature type="region of interest" description="Disordered" evidence="5">
    <location>
        <begin position="333"/>
        <end position="355"/>
    </location>
</feature>
<dbReference type="InterPro" id="IPR036440">
    <property type="entry name" value="Peptidase_C15-like_sf"/>
</dbReference>
<feature type="compositionally biased region" description="Basic and acidic residues" evidence="5">
    <location>
        <begin position="1372"/>
        <end position="1381"/>
    </location>
</feature>
<feature type="compositionally biased region" description="Acidic residues" evidence="5">
    <location>
        <begin position="1013"/>
        <end position="1054"/>
    </location>
</feature>
<feature type="region of interest" description="Disordered" evidence="5">
    <location>
        <begin position="245"/>
        <end position="291"/>
    </location>
</feature>
<dbReference type="InterPro" id="IPR016197">
    <property type="entry name" value="Chromo-like_dom_sf"/>
</dbReference>
<sequence>MGRAGLGTRQYRAKLKTRVDTVGPVKPEPVLHSTFARLFVDSLVSPRLLLVFFLIQLSVLFQGSCAGARAPGTAQASPALSFWRHADTPRGRLASLSSSSEPSLRSFLDLSPSPLDASQASGLFDVHHSDSLAVPQPLSDLSGAPLSLLPGDNEPRESVNLPLETHLPALSVNTRALSSSKFSAPLSRVSSVLRLRKSTPRSASETKSFLFPSVGSDPADLSRKLPIGLTSRFTSLYASKLVTPFKSGSDRDEEGTLKTEASRFSEESDSPGLAPRVSSGGKRDPSIGEGVEGETRMAQFLSTTRLLRVAPYLPSVSDARTMLPVHDLSESVPHNGTLSSASSLPPRSVSYLESPRENDDSRAFLVAYVTGFGPFGSVRNNPTACLVSNLGYALLQAQRGEAISIQDPLVDFSSVSREEDAKSHLVNETPAEKLVPPLRSGVPFDDVGTSCSAELDNASSHQGDGRENSLIGEREEREAAGHHRGQTRASQISDSWTGKDGVFTVEETQKGAGERGDKRSGKGVSYSPPFRSVSPAIHLCGVEILEVAAAAAKEAALRIAAVLRSATCSWTEGGKTALSDLDSRVRNAAGPQETSEAADNARRTPATVTRSADGGNAHIESSGKRPAEVEFSEIEGVSGTHPVARMQGMLKTLSLRQETTATQVSDSERDGTREANGDEHAKASDGRILKKLALHLGLNQSATAFELEKVGVNEAHFSIPDQRGFLPEKQRISETGPERLLTNLPLEEICSSLRDRGFPCETSSNAGRFVCNYMYYQSLLENLNSDAEVLFVHVPPFSAVPYSWQVSFLLQLLDVIRRLPPQSTRHQTQILPRETSGEFDWNFRGREIHSSFRPSSFPTAPRPWKMAKERGSRKKHGQRSVKETNASGGKVKQEEPEYEVEDVVAYTEDDRGVARWKVRWKGYDSDEDTWETRANLRGSPAFWKQMDRLQREWRRDHRADSETDFEDESEAEDKVGDITRPGKAQARTRRGDRHQPVKKKRTERSAQRKAVSEDENGEEDDDADDADDADDDAEQEAENEDDEQEEDSSEDESDTCYPIIYGIDTEPPPHHLPDETVLTDGRLSVFRFKNIPVNAESHVGLSRPQRARESCSGQLAGGDCRRCAATREMVGMSREESPGGTPSQSGTCVYVQYLVDGKFVYSLPFERARFYCPQLLLSYLMARTTFKGSSVANHRAASSAGDRERSAEVREAHGGDEREREGRERERPGETRERTFREEGEPERGQGPRERCREERCVFRVDGSEENLARAANCQGHRDAEGATSADAEKVKDALRGEKRQREDAGAPSRETTASSARPRETRHVERGSEDSDSGDEYGERTPEKKRVAGNRSRSFVSDESDDSSDANSNSVEHRLGKAAEDQGAAGSEGNAVCGRFQRSPVFSCVAG</sequence>
<dbReference type="InterPro" id="IPR000953">
    <property type="entry name" value="Chromo/chromo_shadow_dom"/>
</dbReference>
<dbReference type="PANTHER" id="PTHR23402:SF1">
    <property type="entry name" value="PYROGLUTAMYL-PEPTIDASE I"/>
    <property type="match status" value="1"/>
</dbReference>
<comment type="caution">
    <text evidence="7">The sequence shown here is derived from an EMBL/GenBank/DDBJ whole genome shotgun (WGS) entry which is preliminary data.</text>
</comment>
<feature type="compositionally biased region" description="Basic and acidic residues" evidence="5">
    <location>
        <begin position="248"/>
        <end position="266"/>
    </location>
</feature>
<dbReference type="Pfam" id="PF00385">
    <property type="entry name" value="Chromo"/>
    <property type="match status" value="1"/>
</dbReference>
<keyword evidence="4" id="KW-0788">Thiol protease</keyword>
<dbReference type="Gene3D" id="2.40.50.40">
    <property type="match status" value="1"/>
</dbReference>
<feature type="compositionally biased region" description="Basic and acidic residues" evidence="5">
    <location>
        <begin position="1201"/>
        <end position="1252"/>
    </location>
</feature>
<dbReference type="OrthoDB" id="354663at2759"/>
<feature type="compositionally biased region" description="Basic and acidic residues" evidence="5">
    <location>
        <begin position="507"/>
        <end position="520"/>
    </location>
</feature>
<evidence type="ECO:0000313" key="7">
    <source>
        <dbReference type="EMBL" id="KFG52532.1"/>
    </source>
</evidence>
<dbReference type="GO" id="GO:0006508">
    <property type="term" value="P:proteolysis"/>
    <property type="evidence" value="ECO:0007669"/>
    <property type="project" value="UniProtKB-KW"/>
</dbReference>
<keyword evidence="2" id="KW-0645">Protease</keyword>
<feature type="compositionally biased region" description="Basic and acidic residues" evidence="5">
    <location>
        <begin position="1276"/>
        <end position="1305"/>
    </location>
</feature>
<comment type="similarity">
    <text evidence="1">Belongs to the peptidase C15 family.</text>
</comment>
<feature type="compositionally biased region" description="Basic and acidic residues" evidence="5">
    <location>
        <begin position="1318"/>
        <end position="1330"/>
    </location>
</feature>
<evidence type="ECO:0000256" key="3">
    <source>
        <dbReference type="ARBA" id="ARBA00022801"/>
    </source>
</evidence>
<dbReference type="VEuPathDB" id="ToxoDB:TGP89_268280"/>
<protein>
    <submittedName>
        <fullName evidence="7">'chromo' (CHRromatin Organization MOdifier) domain-containing protein</fullName>
        <ecNumber evidence="7">3.4.19.3</ecNumber>
    </submittedName>
</protein>
<feature type="region of interest" description="Disordered" evidence="5">
    <location>
        <begin position="449"/>
        <end position="468"/>
    </location>
</feature>
<feature type="compositionally biased region" description="Polar residues" evidence="5">
    <location>
        <begin position="655"/>
        <end position="665"/>
    </location>
</feature>
<keyword evidence="3 7" id="KW-0378">Hydrolase</keyword>
<feature type="region of interest" description="Disordered" evidence="5">
    <location>
        <begin position="852"/>
        <end position="899"/>
    </location>
</feature>
<dbReference type="CDD" id="cd00024">
    <property type="entry name" value="CD_CSD"/>
    <property type="match status" value="1"/>
</dbReference>
<organism evidence="7 8">
    <name type="scientific">Toxoplasma gondii p89</name>
    <dbReference type="NCBI Taxonomy" id="943119"/>
    <lineage>
        <taxon>Eukaryota</taxon>
        <taxon>Sar</taxon>
        <taxon>Alveolata</taxon>
        <taxon>Apicomplexa</taxon>
        <taxon>Conoidasida</taxon>
        <taxon>Coccidia</taxon>
        <taxon>Eucoccidiorida</taxon>
        <taxon>Eimeriorina</taxon>
        <taxon>Sarcocystidae</taxon>
        <taxon>Toxoplasma</taxon>
    </lineage>
</organism>
<feature type="compositionally biased region" description="Basic and acidic residues" evidence="5">
    <location>
        <begin position="1338"/>
        <end position="1347"/>
    </location>
</feature>
<name>A0A086L7B4_TOXGO</name>
<proteinExistence type="inferred from homology"/>
<dbReference type="SUPFAM" id="SSF54160">
    <property type="entry name" value="Chromo domain-like"/>
    <property type="match status" value="1"/>
</dbReference>
<feature type="region of interest" description="Disordered" evidence="5">
    <location>
        <begin position="1273"/>
        <end position="1394"/>
    </location>
</feature>
<feature type="compositionally biased region" description="Basic and acidic residues" evidence="5">
    <location>
        <begin position="1003"/>
        <end position="1012"/>
    </location>
</feature>
<dbReference type="SMART" id="SM00298">
    <property type="entry name" value="CHROMO"/>
    <property type="match status" value="1"/>
</dbReference>
<feature type="region of interest" description="Disordered" evidence="5">
    <location>
        <begin position="954"/>
        <end position="1054"/>
    </location>
</feature>
<dbReference type="EMBL" id="AEYI02000008">
    <property type="protein sequence ID" value="KFG52532.1"/>
    <property type="molecule type" value="Genomic_DNA"/>
</dbReference>
<reference evidence="7 8" key="1">
    <citation type="submission" date="2014-03" db="EMBL/GenBank/DDBJ databases">
        <authorList>
            <person name="Sibley D."/>
            <person name="Venepally P."/>
            <person name="Karamycheva S."/>
            <person name="Hadjithomas M."/>
            <person name="Khan A."/>
            <person name="Brunk B."/>
            <person name="Roos D."/>
            <person name="Caler E."/>
            <person name="Lorenzi H."/>
        </authorList>
    </citation>
    <scope>NUCLEOTIDE SEQUENCE [LARGE SCALE GENOMIC DNA]</scope>
    <source>
        <strain evidence="8">p89</strain>
    </source>
</reference>
<dbReference type="GO" id="GO:0016920">
    <property type="term" value="F:pyroglutamyl-peptidase activity"/>
    <property type="evidence" value="ECO:0007669"/>
    <property type="project" value="UniProtKB-EC"/>
</dbReference>
<evidence type="ECO:0000256" key="5">
    <source>
        <dbReference type="SAM" id="MobiDB-lite"/>
    </source>
</evidence>
<dbReference type="InterPro" id="IPR023780">
    <property type="entry name" value="Chromo_domain"/>
</dbReference>
<gene>
    <name evidence="7" type="ORF">TGP89_268280</name>
</gene>